<evidence type="ECO:0000256" key="7">
    <source>
        <dbReference type="ARBA" id="ARBA00023242"/>
    </source>
</evidence>
<protein>
    <submittedName>
        <fullName evidence="10">Uncharacterized protein</fullName>
    </submittedName>
</protein>
<sequence>METDEWLQILAQHPIFSEPKDAVQSKSDTFKSSISSARRERVVVRGTDLFIAVGKEVRWINIKACKDAFVRFESKRMGLRGAAGASTTDSKQDTVSNVPWYRLGCEALSFDICKLAINSSGKLLVAMGVHQVAIVVLPPPGAITKSSSSTGGAFNTARQEDPDNENNKGEGVWFDCRSMLVGTAGSSTTTAFGGNKNKGADKRRSSGIGSGLSVAANWSARTRVVDVLWHPLSTNDSHLMVLHATGAIKVFDVSEDLDTPEQIVSLFGTNGTGSAAFAMSRAVSFCLGSNTSAGWSRATVYVLTNSGELYSLCPLLPRRCSIEREWLECLLESAKLDVREWQAEEYETSEYLFTPPELIAARAAVKWLHQLLDLEKNKTPSVLPTVTSPAAGATDSDHMYLTLPASLIQPAVLQGPYLFQPEPTPVGNSGYDSEDSSSGYISDGSNGDNTNGCDADDACDVLYLQPGNNDGGAGVGLVAIAYCDSHVEVFADLEPVICRWTSLPNRGAHGQGLPVLATLASIDLAVNPLTGAEDALQRSSNRRIGAAVTLQKDTLSPAVFYALHQHGVHRVDVRKWAVLLDKAIGLDNDKTRNAALEKLLYALDGRGRMPSALPTGSSSYDSSGQGALARSCVQCILHTYPRASQPAIPVVGAATVDDIYLSYSLLALVAPCQLVGIVLPLLDSPDEDVEPEKNDAESNSNRRRIDLSLGAKDVVYVPRLPKDGYKLPAILGSRDAVVQQPRFVLREDNPVNEDDEVSEEKLKLLGSVVGQLHTQLAAIIEAHSNMRKHLDLQVQEHRRQHDKLSAISLGFQKHFEELKNSQKRMDALQENGQRLGLRVDQALRQLLSYYQPEITPSERAFAQEVRGMELRVNSADGHHQAVERLQERVNDMLTLTRSAARARDAAAASRTMSTPQLSKAALEKIRATLDNEQSNLKETCERITEMQTRVEDICESQTSA</sequence>
<comment type="caution">
    <text evidence="10">The sequence shown here is derived from an EMBL/GenBank/DDBJ whole genome shotgun (WGS) entry which is preliminary data.</text>
</comment>
<evidence type="ECO:0000256" key="8">
    <source>
        <dbReference type="SAM" id="Coils"/>
    </source>
</evidence>
<evidence type="ECO:0000256" key="6">
    <source>
        <dbReference type="ARBA" id="ARBA00023132"/>
    </source>
</evidence>
<gene>
    <name evidence="10" type="ORF">GGI25_000784</name>
</gene>
<feature type="compositionally biased region" description="Low complexity" evidence="9">
    <location>
        <begin position="427"/>
        <end position="448"/>
    </location>
</feature>
<feature type="compositionally biased region" description="Polar residues" evidence="9">
    <location>
        <begin position="146"/>
        <end position="157"/>
    </location>
</feature>
<accession>A0A9W8GBW7</accession>
<keyword evidence="6" id="KW-0906">Nuclear pore complex</keyword>
<keyword evidence="8" id="KW-0175">Coiled coil</keyword>
<proteinExistence type="predicted"/>
<feature type="coiled-coil region" evidence="8">
    <location>
        <begin position="919"/>
        <end position="949"/>
    </location>
</feature>
<evidence type="ECO:0000256" key="3">
    <source>
        <dbReference type="ARBA" id="ARBA00022816"/>
    </source>
</evidence>
<dbReference type="GO" id="GO:0006406">
    <property type="term" value="P:mRNA export from nucleus"/>
    <property type="evidence" value="ECO:0007669"/>
    <property type="project" value="TreeGrafter"/>
</dbReference>
<organism evidence="10 11">
    <name type="scientific">Coemansia spiralis</name>
    <dbReference type="NCBI Taxonomy" id="417178"/>
    <lineage>
        <taxon>Eukaryota</taxon>
        <taxon>Fungi</taxon>
        <taxon>Fungi incertae sedis</taxon>
        <taxon>Zoopagomycota</taxon>
        <taxon>Kickxellomycotina</taxon>
        <taxon>Kickxellomycetes</taxon>
        <taxon>Kickxellales</taxon>
        <taxon>Kickxellaceae</taxon>
        <taxon>Coemansia</taxon>
    </lineage>
</organism>
<dbReference type="GO" id="GO:0000056">
    <property type="term" value="P:ribosomal small subunit export from nucleus"/>
    <property type="evidence" value="ECO:0007669"/>
    <property type="project" value="InterPro"/>
</dbReference>
<keyword evidence="7" id="KW-0539">Nucleus</keyword>
<dbReference type="AlphaFoldDB" id="A0A9W8GBW7"/>
<comment type="subcellular location">
    <subcellularLocation>
        <location evidence="1">Nucleus</location>
        <location evidence="1">Nuclear pore complex</location>
    </subcellularLocation>
</comment>
<dbReference type="PANTHER" id="PTHR13257">
    <property type="entry name" value="NUCLEOPORIN NUP84-RELATED"/>
    <property type="match status" value="1"/>
</dbReference>
<evidence type="ECO:0000256" key="5">
    <source>
        <dbReference type="ARBA" id="ARBA00023010"/>
    </source>
</evidence>
<keyword evidence="3" id="KW-0509">mRNA transport</keyword>
<name>A0A9W8GBW7_9FUNG</name>
<evidence type="ECO:0000256" key="9">
    <source>
        <dbReference type="SAM" id="MobiDB-lite"/>
    </source>
</evidence>
<dbReference type="GO" id="GO:0006606">
    <property type="term" value="P:protein import into nucleus"/>
    <property type="evidence" value="ECO:0007669"/>
    <property type="project" value="TreeGrafter"/>
</dbReference>
<dbReference type="InterPro" id="IPR037700">
    <property type="entry name" value="NUP88/NUP82"/>
</dbReference>
<dbReference type="PANTHER" id="PTHR13257:SF0">
    <property type="entry name" value="NUCLEAR PORE COMPLEX PROTEIN NUP88"/>
    <property type="match status" value="1"/>
</dbReference>
<evidence type="ECO:0000256" key="1">
    <source>
        <dbReference type="ARBA" id="ARBA00004567"/>
    </source>
</evidence>
<reference evidence="10" key="1">
    <citation type="submission" date="2022-07" db="EMBL/GenBank/DDBJ databases">
        <title>Phylogenomic reconstructions and comparative analyses of Kickxellomycotina fungi.</title>
        <authorList>
            <person name="Reynolds N.K."/>
            <person name="Stajich J.E."/>
            <person name="Barry K."/>
            <person name="Grigoriev I.V."/>
            <person name="Crous P."/>
            <person name="Smith M.E."/>
        </authorList>
    </citation>
    <scope>NUCLEOTIDE SEQUENCE</scope>
    <source>
        <strain evidence="10">NRRL 3115</strain>
    </source>
</reference>
<feature type="region of interest" description="Disordered" evidence="9">
    <location>
        <begin position="423"/>
        <end position="448"/>
    </location>
</feature>
<dbReference type="GO" id="GO:0017056">
    <property type="term" value="F:structural constituent of nuclear pore"/>
    <property type="evidence" value="ECO:0007669"/>
    <property type="project" value="InterPro"/>
</dbReference>
<keyword evidence="2" id="KW-0813">Transport</keyword>
<feature type="compositionally biased region" description="Basic and acidic residues" evidence="9">
    <location>
        <begin position="158"/>
        <end position="168"/>
    </location>
</feature>
<feature type="region of interest" description="Disordered" evidence="9">
    <location>
        <begin position="146"/>
        <end position="169"/>
    </location>
</feature>
<keyword evidence="4" id="KW-0653">Protein transport</keyword>
<evidence type="ECO:0000256" key="4">
    <source>
        <dbReference type="ARBA" id="ARBA00022927"/>
    </source>
</evidence>
<dbReference type="OrthoDB" id="341482at2759"/>
<evidence type="ECO:0000313" key="10">
    <source>
        <dbReference type="EMBL" id="KAJ2680191.1"/>
    </source>
</evidence>
<dbReference type="GO" id="GO:0000055">
    <property type="term" value="P:ribosomal large subunit export from nucleus"/>
    <property type="evidence" value="ECO:0007669"/>
    <property type="project" value="InterPro"/>
</dbReference>
<keyword evidence="5" id="KW-0811">Translocation</keyword>
<dbReference type="Proteomes" id="UP001151518">
    <property type="component" value="Unassembled WGS sequence"/>
</dbReference>
<dbReference type="GO" id="GO:0005643">
    <property type="term" value="C:nuclear pore"/>
    <property type="evidence" value="ECO:0007669"/>
    <property type="project" value="UniProtKB-SubCell"/>
</dbReference>
<evidence type="ECO:0000256" key="2">
    <source>
        <dbReference type="ARBA" id="ARBA00022448"/>
    </source>
</evidence>
<evidence type="ECO:0000313" key="11">
    <source>
        <dbReference type="Proteomes" id="UP001151518"/>
    </source>
</evidence>
<dbReference type="EMBL" id="JANBTW010000006">
    <property type="protein sequence ID" value="KAJ2680191.1"/>
    <property type="molecule type" value="Genomic_DNA"/>
</dbReference>